<proteinExistence type="predicted"/>
<organism evidence="1 2">
    <name type="scientific">Pisolithus tinctorius Marx 270</name>
    <dbReference type="NCBI Taxonomy" id="870435"/>
    <lineage>
        <taxon>Eukaryota</taxon>
        <taxon>Fungi</taxon>
        <taxon>Dikarya</taxon>
        <taxon>Basidiomycota</taxon>
        <taxon>Agaricomycotina</taxon>
        <taxon>Agaricomycetes</taxon>
        <taxon>Agaricomycetidae</taxon>
        <taxon>Boletales</taxon>
        <taxon>Sclerodermatineae</taxon>
        <taxon>Pisolithaceae</taxon>
        <taxon>Pisolithus</taxon>
    </lineage>
</organism>
<accession>A0A0C3PN28</accession>
<dbReference type="HOGENOM" id="CLU_3033335_0_0_1"/>
<name>A0A0C3PN28_PISTI</name>
<dbReference type="EMBL" id="KN831954">
    <property type="protein sequence ID" value="KIO09784.1"/>
    <property type="molecule type" value="Genomic_DNA"/>
</dbReference>
<gene>
    <name evidence="1" type="ORF">M404DRAFT_290089</name>
</gene>
<reference evidence="1 2" key="1">
    <citation type="submission" date="2014-04" db="EMBL/GenBank/DDBJ databases">
        <authorList>
            <consortium name="DOE Joint Genome Institute"/>
            <person name="Kuo A."/>
            <person name="Kohler A."/>
            <person name="Costa M.D."/>
            <person name="Nagy L.G."/>
            <person name="Floudas D."/>
            <person name="Copeland A."/>
            <person name="Barry K.W."/>
            <person name="Cichocki N."/>
            <person name="Veneault-Fourrey C."/>
            <person name="LaButti K."/>
            <person name="Lindquist E.A."/>
            <person name="Lipzen A."/>
            <person name="Lundell T."/>
            <person name="Morin E."/>
            <person name="Murat C."/>
            <person name="Sun H."/>
            <person name="Tunlid A."/>
            <person name="Henrissat B."/>
            <person name="Grigoriev I.V."/>
            <person name="Hibbett D.S."/>
            <person name="Martin F."/>
            <person name="Nordberg H.P."/>
            <person name="Cantor M.N."/>
            <person name="Hua S.X."/>
        </authorList>
    </citation>
    <scope>NUCLEOTIDE SEQUENCE [LARGE SCALE GENOMIC DNA]</scope>
    <source>
        <strain evidence="1 2">Marx 270</strain>
    </source>
</reference>
<dbReference type="Proteomes" id="UP000054217">
    <property type="component" value="Unassembled WGS sequence"/>
</dbReference>
<keyword evidence="2" id="KW-1185">Reference proteome</keyword>
<sequence>MESLQRMPLGVSEVRPLVVFWSCTGLRKQRLFTAAFLPTSSIHTLPQSPPTDPAL</sequence>
<dbReference type="InParanoid" id="A0A0C3PN28"/>
<protein>
    <submittedName>
        <fullName evidence="1">Uncharacterized protein</fullName>
    </submittedName>
</protein>
<reference evidence="2" key="2">
    <citation type="submission" date="2015-01" db="EMBL/GenBank/DDBJ databases">
        <title>Evolutionary Origins and Diversification of the Mycorrhizal Mutualists.</title>
        <authorList>
            <consortium name="DOE Joint Genome Institute"/>
            <consortium name="Mycorrhizal Genomics Consortium"/>
            <person name="Kohler A."/>
            <person name="Kuo A."/>
            <person name="Nagy L.G."/>
            <person name="Floudas D."/>
            <person name="Copeland A."/>
            <person name="Barry K.W."/>
            <person name="Cichocki N."/>
            <person name="Veneault-Fourrey C."/>
            <person name="LaButti K."/>
            <person name="Lindquist E.A."/>
            <person name="Lipzen A."/>
            <person name="Lundell T."/>
            <person name="Morin E."/>
            <person name="Murat C."/>
            <person name="Riley R."/>
            <person name="Ohm R."/>
            <person name="Sun H."/>
            <person name="Tunlid A."/>
            <person name="Henrissat B."/>
            <person name="Grigoriev I.V."/>
            <person name="Hibbett D.S."/>
            <person name="Martin F."/>
        </authorList>
    </citation>
    <scope>NUCLEOTIDE SEQUENCE [LARGE SCALE GENOMIC DNA]</scope>
    <source>
        <strain evidence="2">Marx 270</strain>
    </source>
</reference>
<dbReference type="AlphaFoldDB" id="A0A0C3PN28"/>
<evidence type="ECO:0000313" key="1">
    <source>
        <dbReference type="EMBL" id="KIO09784.1"/>
    </source>
</evidence>
<evidence type="ECO:0000313" key="2">
    <source>
        <dbReference type="Proteomes" id="UP000054217"/>
    </source>
</evidence>